<dbReference type="STRING" id="915471.SAMN05216201_10153"/>
<reference evidence="2" key="1">
    <citation type="submission" date="2016-10" db="EMBL/GenBank/DDBJ databases">
        <authorList>
            <person name="Varghese N."/>
            <person name="Submissions S."/>
        </authorList>
    </citation>
    <scope>NUCLEOTIDE SEQUENCE [LARGE SCALE GENOMIC DNA]</scope>
    <source>
        <strain evidence="2">LMG 25967</strain>
    </source>
</reference>
<sequence length="63" mass="6519">MELQTIKQAVVKFIKDEEGLTVVEYAVAGGLVSLAVVTAFTELGTQVGVVIDSLTDAITPAAP</sequence>
<dbReference type="InterPro" id="IPR007047">
    <property type="entry name" value="Flp_Fap"/>
</dbReference>
<dbReference type="AlphaFoldDB" id="A0A1H6RMH4"/>
<gene>
    <name evidence="1" type="ORF">SAMN05216201_10153</name>
</gene>
<protein>
    <submittedName>
        <fullName evidence="1">Pilus assembly protein Flp/PilA</fullName>
    </submittedName>
</protein>
<organism evidence="1 2">
    <name type="scientific">Pseudomonas linyingensis</name>
    <dbReference type="NCBI Taxonomy" id="915471"/>
    <lineage>
        <taxon>Bacteria</taxon>
        <taxon>Pseudomonadati</taxon>
        <taxon>Pseudomonadota</taxon>
        <taxon>Gammaproteobacteria</taxon>
        <taxon>Pseudomonadales</taxon>
        <taxon>Pseudomonadaceae</taxon>
        <taxon>Pseudomonas</taxon>
    </lineage>
</organism>
<evidence type="ECO:0000313" key="1">
    <source>
        <dbReference type="EMBL" id="SEI56953.1"/>
    </source>
</evidence>
<dbReference type="RefSeq" id="WP_090305108.1">
    <property type="nucleotide sequence ID" value="NZ_FNZE01000001.1"/>
</dbReference>
<proteinExistence type="predicted"/>
<dbReference type="EMBL" id="FNZE01000001">
    <property type="protein sequence ID" value="SEI56953.1"/>
    <property type="molecule type" value="Genomic_DNA"/>
</dbReference>
<accession>A0A1H6RMH4</accession>
<evidence type="ECO:0000313" key="2">
    <source>
        <dbReference type="Proteomes" id="UP000242930"/>
    </source>
</evidence>
<dbReference type="Pfam" id="PF04964">
    <property type="entry name" value="Flp_Fap"/>
    <property type="match status" value="1"/>
</dbReference>
<name>A0A1H6RMH4_9PSED</name>
<dbReference type="Proteomes" id="UP000242930">
    <property type="component" value="Unassembled WGS sequence"/>
</dbReference>
<keyword evidence="2" id="KW-1185">Reference proteome</keyword>